<protein>
    <recommendedName>
        <fullName evidence="7">(+)-neomenthol dehydrogenase-like</fullName>
    </recommendedName>
</protein>
<dbReference type="PRINTS" id="PR00080">
    <property type="entry name" value="SDRFAMILY"/>
</dbReference>
<dbReference type="PANTHER" id="PTHR43490">
    <property type="entry name" value="(+)-NEOMENTHOL DEHYDROGENASE"/>
    <property type="match status" value="1"/>
</dbReference>
<evidence type="ECO:0000256" key="3">
    <source>
        <dbReference type="ARBA" id="ARBA00023002"/>
    </source>
</evidence>
<dbReference type="GO" id="GO:0016491">
    <property type="term" value="F:oxidoreductase activity"/>
    <property type="evidence" value="ECO:0007669"/>
    <property type="project" value="UniProtKB-KW"/>
</dbReference>
<keyword evidence="6" id="KW-1185">Reference proteome</keyword>
<reference evidence="5" key="1">
    <citation type="submission" date="2023-07" db="EMBL/GenBank/DDBJ databases">
        <title>draft genome sequence of fig (Ficus carica).</title>
        <authorList>
            <person name="Takahashi T."/>
            <person name="Nishimura K."/>
        </authorList>
    </citation>
    <scope>NUCLEOTIDE SEQUENCE</scope>
</reference>
<dbReference type="EMBL" id="BTGU01000024">
    <property type="protein sequence ID" value="GMN46996.1"/>
    <property type="molecule type" value="Genomic_DNA"/>
</dbReference>
<evidence type="ECO:0008006" key="7">
    <source>
        <dbReference type="Google" id="ProtNLM"/>
    </source>
</evidence>
<evidence type="ECO:0000256" key="2">
    <source>
        <dbReference type="ARBA" id="ARBA00022857"/>
    </source>
</evidence>
<evidence type="ECO:0000313" key="6">
    <source>
        <dbReference type="Proteomes" id="UP001187192"/>
    </source>
</evidence>
<dbReference type="InterPro" id="IPR036291">
    <property type="entry name" value="NAD(P)-bd_dom_sf"/>
</dbReference>
<keyword evidence="2" id="KW-0521">NADP</keyword>
<accession>A0AA88AN51</accession>
<dbReference type="Gene3D" id="3.40.50.720">
    <property type="entry name" value="NAD(P)-binding Rossmann-like Domain"/>
    <property type="match status" value="1"/>
</dbReference>
<dbReference type="Pfam" id="PF00106">
    <property type="entry name" value="adh_short"/>
    <property type="match status" value="1"/>
</dbReference>
<evidence type="ECO:0000256" key="1">
    <source>
        <dbReference type="ARBA" id="ARBA00006484"/>
    </source>
</evidence>
<dbReference type="SUPFAM" id="SSF51735">
    <property type="entry name" value="NAD(P)-binding Rossmann-fold domains"/>
    <property type="match status" value="1"/>
</dbReference>
<evidence type="ECO:0000256" key="4">
    <source>
        <dbReference type="RuleBase" id="RU000363"/>
    </source>
</evidence>
<name>A0AA88AN51_FICCA</name>
<dbReference type="GO" id="GO:0016020">
    <property type="term" value="C:membrane"/>
    <property type="evidence" value="ECO:0007669"/>
    <property type="project" value="TreeGrafter"/>
</dbReference>
<dbReference type="Proteomes" id="UP001187192">
    <property type="component" value="Unassembled WGS sequence"/>
</dbReference>
<gene>
    <name evidence="5" type="ORF">TIFTF001_016179</name>
</gene>
<sequence length="490" mass="53834">MSATDKPGDLATGGRCSSLVGAPAWSQHQDLEICKTVAFNHRRRTRSCGLSGDSRDSPLQKDDIAFQSLTISVARPRSRFHGDFDGDGTTRTAGRRRRCFDKDGGCCFEVSGVSGLRRRSDNGGANKGIGFETVRQLSSQGVTVILTARDEKRGRDATSSLHRFGLSDRVVFHQLDVLDPLSVQALADFVRDKFGRLDILVNNAGASGVVVDEDALRALNIDPADWLAGKVTNLVHGVIKQTYEKAEECLNTNYYGVRRVTEALLPLLQLSPGGARIVNVSSLRSELRLPGELTLTLSPAGPPTYDSIRKEIMTINLEDYNTSKDREESYAQLGLLVYVTGSPDCALATLASSAFNISYFHECIKRIPNESIRSELGEIETLTEEKVEAILRRFLNDLKENALEANGWQMMLPAYSISKATLNAYTRILAKRYPNMYINCVHPGYVNTDLNWHTGPSTVEEGASGPVMLALFPDGGPTGRYFDQTQVAEF</sequence>
<dbReference type="PRINTS" id="PR00081">
    <property type="entry name" value="GDHRDH"/>
</dbReference>
<comment type="caution">
    <text evidence="5">The sequence shown here is derived from an EMBL/GenBank/DDBJ whole genome shotgun (WGS) entry which is preliminary data.</text>
</comment>
<keyword evidence="3" id="KW-0560">Oxidoreductase</keyword>
<evidence type="ECO:0000313" key="5">
    <source>
        <dbReference type="EMBL" id="GMN46996.1"/>
    </source>
</evidence>
<proteinExistence type="inferred from homology"/>
<comment type="similarity">
    <text evidence="1 4">Belongs to the short-chain dehydrogenases/reductases (SDR) family.</text>
</comment>
<dbReference type="PANTHER" id="PTHR43490:SF73">
    <property type="entry name" value="OS07G0685800 PROTEIN"/>
    <property type="match status" value="1"/>
</dbReference>
<dbReference type="AlphaFoldDB" id="A0AA88AN51"/>
<dbReference type="InterPro" id="IPR002347">
    <property type="entry name" value="SDR_fam"/>
</dbReference>
<organism evidence="5 6">
    <name type="scientific">Ficus carica</name>
    <name type="common">Common fig</name>
    <dbReference type="NCBI Taxonomy" id="3494"/>
    <lineage>
        <taxon>Eukaryota</taxon>
        <taxon>Viridiplantae</taxon>
        <taxon>Streptophyta</taxon>
        <taxon>Embryophyta</taxon>
        <taxon>Tracheophyta</taxon>
        <taxon>Spermatophyta</taxon>
        <taxon>Magnoliopsida</taxon>
        <taxon>eudicotyledons</taxon>
        <taxon>Gunneridae</taxon>
        <taxon>Pentapetalae</taxon>
        <taxon>rosids</taxon>
        <taxon>fabids</taxon>
        <taxon>Rosales</taxon>
        <taxon>Moraceae</taxon>
        <taxon>Ficeae</taxon>
        <taxon>Ficus</taxon>
    </lineage>
</organism>